<proteinExistence type="inferred from homology"/>
<organism evidence="3 4">
    <name type="scientific">Bartonella fuyuanensis</name>
    <dbReference type="NCBI Taxonomy" id="1460968"/>
    <lineage>
        <taxon>Bacteria</taxon>
        <taxon>Pseudomonadati</taxon>
        <taxon>Pseudomonadota</taxon>
        <taxon>Alphaproteobacteria</taxon>
        <taxon>Hyphomicrobiales</taxon>
        <taxon>Bartonellaceae</taxon>
        <taxon>Bartonella</taxon>
    </lineage>
</organism>
<dbReference type="EMBL" id="JACIFE010000009">
    <property type="protein sequence ID" value="MBB4076712.1"/>
    <property type="molecule type" value="Genomic_DNA"/>
</dbReference>
<dbReference type="GO" id="GO:0016746">
    <property type="term" value="F:acyltransferase activity"/>
    <property type="evidence" value="ECO:0007669"/>
    <property type="project" value="UniProtKB-UniRule"/>
</dbReference>
<keyword evidence="2 3" id="KW-0808">Transferase</keyword>
<dbReference type="GO" id="GO:0005737">
    <property type="term" value="C:cytoplasm"/>
    <property type="evidence" value="ECO:0007669"/>
    <property type="project" value="UniProtKB-SubCell"/>
</dbReference>
<dbReference type="GO" id="GO:0009404">
    <property type="term" value="P:toxin metabolic process"/>
    <property type="evidence" value="ECO:0007669"/>
    <property type="project" value="UniProtKB-UniRule"/>
</dbReference>
<keyword evidence="2 3" id="KW-0012">Acyltransferase</keyword>
<accession>A0A840DYW8</accession>
<keyword evidence="4" id="KW-1185">Reference proteome</keyword>
<protein>
    <recommendedName>
        <fullName evidence="2">RTX toxin-activating lysine-acyltransferase</fullName>
        <ecNumber evidence="2">2.3.1.-</ecNumber>
    </recommendedName>
</protein>
<gene>
    <name evidence="3" type="ORF">GGR08_001018</name>
</gene>
<comment type="similarity">
    <text evidence="1 2">Belongs to the RTX toxin acyltransferase family.</text>
</comment>
<dbReference type="RefSeq" id="WP_246350128.1">
    <property type="nucleotide sequence ID" value="NZ_JACIFE010000009.1"/>
</dbReference>
<keyword evidence="2" id="KW-0963">Cytoplasm</keyword>
<evidence type="ECO:0000313" key="3">
    <source>
        <dbReference type="EMBL" id="MBB4076712.1"/>
    </source>
</evidence>
<comment type="subcellular location">
    <subcellularLocation>
        <location evidence="2">Cytoplasm</location>
    </subcellularLocation>
</comment>
<dbReference type="EC" id="2.3.1.-" evidence="2"/>
<evidence type="ECO:0000313" key="4">
    <source>
        <dbReference type="Proteomes" id="UP000585970"/>
    </source>
</evidence>
<name>A0A840DYW8_9HYPH</name>
<dbReference type="InterPro" id="IPR003996">
    <property type="entry name" value="RTX_toxin-activating_protC_bac"/>
</dbReference>
<dbReference type="Proteomes" id="UP000585970">
    <property type="component" value="Unassembled WGS sequence"/>
</dbReference>
<dbReference type="AlphaFoldDB" id="A0A840DYW8"/>
<evidence type="ECO:0000256" key="1">
    <source>
        <dbReference type="ARBA" id="ARBA00005686"/>
    </source>
</evidence>
<dbReference type="Pfam" id="PF02794">
    <property type="entry name" value="HlyC"/>
    <property type="match status" value="1"/>
</dbReference>
<comment type="caution">
    <text evidence="3">The sequence shown here is derived from an EMBL/GenBank/DDBJ whole genome shotgun (WGS) entry which is preliminary data.</text>
</comment>
<sequence length="38" mass="4568">MSNVDWQSGKYMWFIDYVAPYGHIAHIVHAMQQHVFPY</sequence>
<comment type="function">
    <text evidence="2">Involved in fatty acylation of protoxin at internal lysine residues, thereby converting it to the active toxin.</text>
</comment>
<evidence type="ECO:0000256" key="2">
    <source>
        <dbReference type="RuleBase" id="RU368102"/>
    </source>
</evidence>
<reference evidence="3 4" key="1">
    <citation type="submission" date="2020-08" db="EMBL/GenBank/DDBJ databases">
        <title>Genomic Encyclopedia of Type Strains, Phase IV (KMG-IV): sequencing the most valuable type-strain genomes for metagenomic binning, comparative biology and taxonomic classification.</title>
        <authorList>
            <person name="Goeker M."/>
        </authorList>
    </citation>
    <scope>NUCLEOTIDE SEQUENCE [LARGE SCALE GENOMIC DNA]</scope>
    <source>
        <strain evidence="3 4">DSM 100694</strain>
    </source>
</reference>
<dbReference type="GO" id="GO:0031640">
    <property type="term" value="P:killing of cells of another organism"/>
    <property type="evidence" value="ECO:0007669"/>
    <property type="project" value="UniProtKB-KW"/>
</dbReference>
<keyword evidence="2" id="KW-0204">Cytolysis</keyword>